<dbReference type="Proteomes" id="UP000001261">
    <property type="component" value="Unassembled WGS sequence"/>
</dbReference>
<dbReference type="InParanoid" id="J3KK33"/>
<proteinExistence type="predicted"/>
<organism evidence="1 2">
    <name type="scientific">Coccidioides immitis (strain RS)</name>
    <name type="common">Valley fever fungus</name>
    <dbReference type="NCBI Taxonomy" id="246410"/>
    <lineage>
        <taxon>Eukaryota</taxon>
        <taxon>Fungi</taxon>
        <taxon>Dikarya</taxon>
        <taxon>Ascomycota</taxon>
        <taxon>Pezizomycotina</taxon>
        <taxon>Eurotiomycetes</taxon>
        <taxon>Eurotiomycetidae</taxon>
        <taxon>Onygenales</taxon>
        <taxon>Onygenaceae</taxon>
        <taxon>Coccidioides</taxon>
    </lineage>
</organism>
<dbReference type="RefSeq" id="XP_001248082.2">
    <property type="nucleotide sequence ID" value="XM_001248081.2"/>
</dbReference>
<dbReference type="EMBL" id="GG704911">
    <property type="protein sequence ID" value="EAS36499.3"/>
    <property type="molecule type" value="Genomic_DNA"/>
</dbReference>
<sequence>MLTRRNELRSRPAAMPVAALLNMLLHLAFRLASTSILKALPICVASGLNALICVDPFWRLEPAEVVSVAKLWKGLHWARSRSLRSIKSLAAAAVVVARSFQVRGCASQIALIFPAIWFLETPLSGPGVHSGHIR</sequence>
<reference evidence="2" key="2">
    <citation type="journal article" date="2010" name="Genome Res.">
        <title>Population genomic sequencing of Coccidioides fungi reveals recent hybridization and transposon control.</title>
        <authorList>
            <person name="Neafsey D.E."/>
            <person name="Barker B.M."/>
            <person name="Sharpton T.J."/>
            <person name="Stajich J.E."/>
            <person name="Park D.J."/>
            <person name="Whiston E."/>
            <person name="Hung C.-Y."/>
            <person name="McMahan C."/>
            <person name="White J."/>
            <person name="Sykes S."/>
            <person name="Heiman D."/>
            <person name="Young S."/>
            <person name="Zeng Q."/>
            <person name="Abouelleil A."/>
            <person name="Aftuck L."/>
            <person name="Bessette D."/>
            <person name="Brown A."/>
            <person name="FitzGerald M."/>
            <person name="Lui A."/>
            <person name="Macdonald J.P."/>
            <person name="Priest M."/>
            <person name="Orbach M.J."/>
            <person name="Galgiani J.N."/>
            <person name="Kirkland T.N."/>
            <person name="Cole G.T."/>
            <person name="Birren B.W."/>
            <person name="Henn M.R."/>
            <person name="Taylor J.W."/>
            <person name="Rounsley S.D."/>
        </authorList>
    </citation>
    <scope>GENOME REANNOTATION</scope>
    <source>
        <strain evidence="2">RS</strain>
    </source>
</reference>
<accession>J3KK33</accession>
<keyword evidence="2" id="KW-1185">Reference proteome</keyword>
<dbReference type="GeneID" id="4566543"/>
<evidence type="ECO:0000313" key="1">
    <source>
        <dbReference type="EMBL" id="EAS36499.3"/>
    </source>
</evidence>
<gene>
    <name evidence="1" type="ORF">CIMG_01853</name>
</gene>
<dbReference type="VEuPathDB" id="FungiDB:CIMG_01853"/>
<evidence type="ECO:0000313" key="2">
    <source>
        <dbReference type="Proteomes" id="UP000001261"/>
    </source>
</evidence>
<reference evidence="2" key="1">
    <citation type="journal article" date="2009" name="Genome Res.">
        <title>Comparative genomic analyses of the human fungal pathogens Coccidioides and their relatives.</title>
        <authorList>
            <person name="Sharpton T.J."/>
            <person name="Stajich J.E."/>
            <person name="Rounsley S.D."/>
            <person name="Gardner M.J."/>
            <person name="Wortman J.R."/>
            <person name="Jordar V.S."/>
            <person name="Maiti R."/>
            <person name="Kodira C.D."/>
            <person name="Neafsey D.E."/>
            <person name="Zeng Q."/>
            <person name="Hung C.-Y."/>
            <person name="McMahan C."/>
            <person name="Muszewska A."/>
            <person name="Grynberg M."/>
            <person name="Mandel M.A."/>
            <person name="Kellner E.M."/>
            <person name="Barker B.M."/>
            <person name="Galgiani J.N."/>
            <person name="Orbach M.J."/>
            <person name="Kirkland T.N."/>
            <person name="Cole G.T."/>
            <person name="Henn M.R."/>
            <person name="Birren B.W."/>
            <person name="Taylor J.W."/>
        </authorList>
    </citation>
    <scope>NUCLEOTIDE SEQUENCE [LARGE SCALE GENOMIC DNA]</scope>
    <source>
        <strain evidence="2">RS</strain>
    </source>
</reference>
<dbReference type="KEGG" id="cim:CIMG_01853"/>
<dbReference type="AlphaFoldDB" id="J3KK33"/>
<protein>
    <submittedName>
        <fullName evidence="1">Uncharacterized protein</fullName>
    </submittedName>
</protein>
<name>J3KK33_COCIM</name>